<evidence type="ECO:0000313" key="2">
    <source>
        <dbReference type="EMBL" id="SFS17904.1"/>
    </source>
</evidence>
<dbReference type="SUPFAM" id="SSF82784">
    <property type="entry name" value="OsmC-like"/>
    <property type="match status" value="1"/>
</dbReference>
<reference evidence="2 3" key="1">
    <citation type="submission" date="2016-10" db="EMBL/GenBank/DDBJ databases">
        <authorList>
            <person name="de Groot N.N."/>
        </authorList>
    </citation>
    <scope>NUCLEOTIDE SEQUENCE [LARGE SCALE GENOMIC DNA]</scope>
    <source>
        <strain evidence="2 3">DSM 21001</strain>
    </source>
</reference>
<dbReference type="STRING" id="474950.SAMN05421771_3288"/>
<dbReference type="AlphaFoldDB" id="A0A1I6MQJ1"/>
<comment type="similarity">
    <text evidence="1">Belongs to the OsmC/Ohr family.</text>
</comment>
<keyword evidence="3" id="KW-1185">Reference proteome</keyword>
<dbReference type="NCBIfam" id="TIGR03561">
    <property type="entry name" value="organ_hyd_perox"/>
    <property type="match status" value="1"/>
</dbReference>
<proteinExistence type="inferred from homology"/>
<dbReference type="Pfam" id="PF02566">
    <property type="entry name" value="OsmC"/>
    <property type="match status" value="1"/>
</dbReference>
<dbReference type="InterPro" id="IPR015946">
    <property type="entry name" value="KH_dom-like_a/b"/>
</dbReference>
<evidence type="ECO:0000256" key="1">
    <source>
        <dbReference type="ARBA" id="ARBA00007378"/>
    </source>
</evidence>
<protein>
    <submittedName>
        <fullName evidence="2">Peroxiredoxin, Ohr subfamily</fullName>
    </submittedName>
</protein>
<organism evidence="2 3">
    <name type="scientific">Granulicella pectinivorans</name>
    <dbReference type="NCBI Taxonomy" id="474950"/>
    <lineage>
        <taxon>Bacteria</taxon>
        <taxon>Pseudomonadati</taxon>
        <taxon>Acidobacteriota</taxon>
        <taxon>Terriglobia</taxon>
        <taxon>Terriglobales</taxon>
        <taxon>Acidobacteriaceae</taxon>
        <taxon>Granulicella</taxon>
    </lineage>
</organism>
<accession>A0A1I6MQJ1</accession>
<dbReference type="Gene3D" id="2.20.25.10">
    <property type="match status" value="1"/>
</dbReference>
<sequence>MAIHKVLYTAKVHTAGGRDGGSAKSEDGNLDLELSLPGSKHAGVNPEQLFAAGWSACFLGALAIAAAKQKITLPANRSVDAEIDLGTGEGGFLLAARLSVNLPGIASEDGERLIEAAHQTCPYSKAVRGNIEVAVSLA</sequence>
<dbReference type="InterPro" id="IPR003718">
    <property type="entry name" value="OsmC/Ohr_fam"/>
</dbReference>
<dbReference type="InterPro" id="IPR019953">
    <property type="entry name" value="OHR"/>
</dbReference>
<dbReference type="PANTHER" id="PTHR33797">
    <property type="entry name" value="ORGANIC HYDROPEROXIDE RESISTANCE PROTEIN-LIKE"/>
    <property type="match status" value="1"/>
</dbReference>
<dbReference type="Proteomes" id="UP000199024">
    <property type="component" value="Unassembled WGS sequence"/>
</dbReference>
<name>A0A1I6MQJ1_9BACT</name>
<dbReference type="PANTHER" id="PTHR33797:SF2">
    <property type="entry name" value="ORGANIC HYDROPEROXIDE RESISTANCE PROTEIN-LIKE"/>
    <property type="match status" value="1"/>
</dbReference>
<dbReference type="InterPro" id="IPR036102">
    <property type="entry name" value="OsmC/Ohrsf"/>
</dbReference>
<evidence type="ECO:0000313" key="3">
    <source>
        <dbReference type="Proteomes" id="UP000199024"/>
    </source>
</evidence>
<dbReference type="Gene3D" id="3.30.300.20">
    <property type="match status" value="1"/>
</dbReference>
<dbReference type="EMBL" id="FOZL01000001">
    <property type="protein sequence ID" value="SFS17904.1"/>
    <property type="molecule type" value="Genomic_DNA"/>
</dbReference>
<gene>
    <name evidence="2" type="ORF">SAMN05421771_3288</name>
</gene>
<dbReference type="GO" id="GO:0006979">
    <property type="term" value="P:response to oxidative stress"/>
    <property type="evidence" value="ECO:0007669"/>
    <property type="project" value="InterPro"/>
</dbReference>